<dbReference type="EMBL" id="JAWHQM010000010">
    <property type="protein sequence ID" value="KAK5628896.1"/>
    <property type="molecule type" value="Genomic_DNA"/>
</dbReference>
<evidence type="ECO:0008006" key="3">
    <source>
        <dbReference type="Google" id="ProtNLM"/>
    </source>
</evidence>
<dbReference type="InterPro" id="IPR053169">
    <property type="entry name" value="MUG_Protein"/>
</dbReference>
<accession>A0AAN7Z8S7</accession>
<evidence type="ECO:0000313" key="1">
    <source>
        <dbReference type="EMBL" id="KAK5628896.1"/>
    </source>
</evidence>
<dbReference type="SUPFAM" id="SSF48208">
    <property type="entry name" value="Six-hairpin glycosidases"/>
    <property type="match status" value="1"/>
</dbReference>
<dbReference type="InterPro" id="IPR008928">
    <property type="entry name" value="6-hairpin_glycosidase_sf"/>
</dbReference>
<name>A0AAN7Z8S7_9PEZI</name>
<protein>
    <recommendedName>
        <fullName evidence="3">Mannan endo-1,6-alpha-mannosidase</fullName>
    </recommendedName>
</protein>
<dbReference type="Proteomes" id="UP001305414">
    <property type="component" value="Unassembled WGS sequence"/>
</dbReference>
<proteinExistence type="predicted"/>
<dbReference type="Pfam" id="PF03663">
    <property type="entry name" value="Glyco_hydro_76"/>
    <property type="match status" value="1"/>
</dbReference>
<sequence length="326" mass="36252">MQIGTEPLLLFFSELLVAIPSVWGLSDIMRLGTPLGLVLVVLNGVTAISNNNYRGFVDDPTPDKTWPASLDILVSEDAFDRTGDATRMTLVNNLLNSWLAATPPPFTLALARGYQIIGTQNFLTQAEYGFNYAFGRGWDETYLGGGIWEQQPDGAQGDGRTPAKEALSYDSLGKVACLLYQSTGNQTYLQSAEKIYGWVRKNLFNTQTGALITGIDWNGKAITRLATYNQSTFIDFATLLWKTTFNTMYRDDALLTLEFGKSSLTQNGIFSNSNTGLNTWADEMTRGVGNFVNAAGLWDEYFDWMNQNANSILENRRTDKRITWNA</sequence>
<comment type="caution">
    <text evidence="1">The sequence shown here is derived from an EMBL/GenBank/DDBJ whole genome shotgun (WGS) entry which is preliminary data.</text>
</comment>
<organism evidence="1 2">
    <name type="scientific">Xylaria bambusicola</name>
    <dbReference type="NCBI Taxonomy" id="326684"/>
    <lineage>
        <taxon>Eukaryota</taxon>
        <taxon>Fungi</taxon>
        <taxon>Dikarya</taxon>
        <taxon>Ascomycota</taxon>
        <taxon>Pezizomycotina</taxon>
        <taxon>Sordariomycetes</taxon>
        <taxon>Xylariomycetidae</taxon>
        <taxon>Xylariales</taxon>
        <taxon>Xylariaceae</taxon>
        <taxon>Xylaria</taxon>
    </lineage>
</organism>
<dbReference type="PANTHER" id="PTHR47791">
    <property type="entry name" value="MEIOTICALLY UP-REGULATED GENE 191 PROTEIN"/>
    <property type="match status" value="1"/>
</dbReference>
<dbReference type="GO" id="GO:0005975">
    <property type="term" value="P:carbohydrate metabolic process"/>
    <property type="evidence" value="ECO:0007669"/>
    <property type="project" value="InterPro"/>
</dbReference>
<evidence type="ECO:0000313" key="2">
    <source>
        <dbReference type="Proteomes" id="UP001305414"/>
    </source>
</evidence>
<reference evidence="1 2" key="1">
    <citation type="submission" date="2023-10" db="EMBL/GenBank/DDBJ databases">
        <title>Draft genome sequence of Xylaria bambusicola isolate GMP-LS, the root and basal stem rot pathogen of sugarcane in Indonesia.</title>
        <authorList>
            <person name="Selvaraj P."/>
            <person name="Muralishankar V."/>
            <person name="Muruganantham S."/>
            <person name="Sp S."/>
            <person name="Haryani S."/>
            <person name="Lau K.J.X."/>
            <person name="Naqvi N.I."/>
        </authorList>
    </citation>
    <scope>NUCLEOTIDE SEQUENCE [LARGE SCALE GENOMIC DNA]</scope>
    <source>
        <strain evidence="1">GMP-LS</strain>
    </source>
</reference>
<keyword evidence="2" id="KW-1185">Reference proteome</keyword>
<dbReference type="PANTHER" id="PTHR47791:SF3">
    <property type="entry name" value="MEIOTICALLY UP-REGULATED GENE 191 PROTEIN"/>
    <property type="match status" value="1"/>
</dbReference>
<dbReference type="InterPro" id="IPR005198">
    <property type="entry name" value="Glyco_hydro_76"/>
</dbReference>
<dbReference type="AlphaFoldDB" id="A0AAN7Z8S7"/>
<dbReference type="Gene3D" id="1.50.10.20">
    <property type="match status" value="1"/>
</dbReference>
<gene>
    <name evidence="1" type="ORF">RRF57_004611</name>
</gene>